<organism evidence="2 3">
    <name type="scientific">Stenotrophobium rhamnosiphilum</name>
    <dbReference type="NCBI Taxonomy" id="2029166"/>
    <lineage>
        <taxon>Bacteria</taxon>
        <taxon>Pseudomonadati</taxon>
        <taxon>Pseudomonadota</taxon>
        <taxon>Gammaproteobacteria</taxon>
        <taxon>Nevskiales</taxon>
        <taxon>Nevskiaceae</taxon>
        <taxon>Stenotrophobium</taxon>
    </lineage>
</organism>
<dbReference type="Proteomes" id="UP000244248">
    <property type="component" value="Unassembled WGS sequence"/>
</dbReference>
<gene>
    <name evidence="2" type="ORF">CJD38_05030</name>
</gene>
<reference evidence="2 3" key="1">
    <citation type="submission" date="2018-04" db="EMBL/GenBank/DDBJ databases">
        <title>Novel species isolated from glacier.</title>
        <authorList>
            <person name="Liu Q."/>
            <person name="Xin Y.-H."/>
        </authorList>
    </citation>
    <scope>NUCLEOTIDE SEQUENCE [LARGE SCALE GENOMIC DNA]</scope>
    <source>
        <strain evidence="2 3">GT1R17</strain>
    </source>
</reference>
<keyword evidence="1" id="KW-0812">Transmembrane</keyword>
<dbReference type="RefSeq" id="WP_107939235.1">
    <property type="nucleotide sequence ID" value="NZ_QANS01000002.1"/>
</dbReference>
<sequence length="116" mass="13330">MTFSELLDWQWSDYGKRHRNRMNLIIHIVAVPLFWLGTFNVITALLFEGALHAFGGAILVGLSLFAQGRGHEMEALQPVPFTTRWEFVRRIVAEQFVTFPRFLASGGWYENLKSST</sequence>
<dbReference type="OrthoDB" id="574431at2"/>
<keyword evidence="3" id="KW-1185">Reference proteome</keyword>
<evidence type="ECO:0000256" key="1">
    <source>
        <dbReference type="SAM" id="Phobius"/>
    </source>
</evidence>
<evidence type="ECO:0000313" key="3">
    <source>
        <dbReference type="Proteomes" id="UP000244248"/>
    </source>
</evidence>
<keyword evidence="1" id="KW-1133">Transmembrane helix</keyword>
<name>A0A2T5MHK5_9GAMM</name>
<feature type="transmembrane region" description="Helical" evidence="1">
    <location>
        <begin position="49"/>
        <end position="66"/>
    </location>
</feature>
<protein>
    <submittedName>
        <fullName evidence="2">Terminase</fullName>
    </submittedName>
</protein>
<proteinExistence type="predicted"/>
<keyword evidence="1" id="KW-0472">Membrane</keyword>
<dbReference type="EMBL" id="QANS01000002">
    <property type="protein sequence ID" value="PTU32044.1"/>
    <property type="molecule type" value="Genomic_DNA"/>
</dbReference>
<evidence type="ECO:0000313" key="2">
    <source>
        <dbReference type="EMBL" id="PTU32044.1"/>
    </source>
</evidence>
<dbReference type="AlphaFoldDB" id="A0A2T5MHK5"/>
<comment type="caution">
    <text evidence="2">The sequence shown here is derived from an EMBL/GenBank/DDBJ whole genome shotgun (WGS) entry which is preliminary data.</text>
</comment>
<feature type="transmembrane region" description="Helical" evidence="1">
    <location>
        <begin position="24"/>
        <end position="43"/>
    </location>
</feature>
<accession>A0A2T5MHK5</accession>